<evidence type="ECO:0000313" key="3">
    <source>
        <dbReference type="EMBL" id="KAJ4961916.1"/>
    </source>
</evidence>
<feature type="region of interest" description="Disordered" evidence="1">
    <location>
        <begin position="1"/>
        <end position="65"/>
    </location>
</feature>
<evidence type="ECO:0000256" key="2">
    <source>
        <dbReference type="SAM" id="Phobius"/>
    </source>
</evidence>
<dbReference type="Proteomes" id="UP001141806">
    <property type="component" value="Unassembled WGS sequence"/>
</dbReference>
<name>A0A9Q0HAY4_9MAGN</name>
<evidence type="ECO:0000313" key="4">
    <source>
        <dbReference type="Proteomes" id="UP001141806"/>
    </source>
</evidence>
<feature type="transmembrane region" description="Helical" evidence="2">
    <location>
        <begin position="117"/>
        <end position="145"/>
    </location>
</feature>
<accession>A0A9Q0HAY4</accession>
<keyword evidence="4" id="KW-1185">Reference proteome</keyword>
<reference evidence="3" key="1">
    <citation type="journal article" date="2023" name="Plant J.">
        <title>The genome of the king protea, Protea cynaroides.</title>
        <authorList>
            <person name="Chang J."/>
            <person name="Duong T.A."/>
            <person name="Schoeman C."/>
            <person name="Ma X."/>
            <person name="Roodt D."/>
            <person name="Barker N."/>
            <person name="Li Z."/>
            <person name="Van de Peer Y."/>
            <person name="Mizrachi E."/>
        </authorList>
    </citation>
    <scope>NUCLEOTIDE SEQUENCE</scope>
    <source>
        <tissue evidence="3">Young leaves</tissue>
    </source>
</reference>
<keyword evidence="2" id="KW-0472">Membrane</keyword>
<dbReference type="EMBL" id="JAMYWD010000009">
    <property type="protein sequence ID" value="KAJ4961916.1"/>
    <property type="molecule type" value="Genomic_DNA"/>
</dbReference>
<evidence type="ECO:0000256" key="1">
    <source>
        <dbReference type="SAM" id="MobiDB-lite"/>
    </source>
</evidence>
<dbReference type="AlphaFoldDB" id="A0A9Q0HAY4"/>
<comment type="caution">
    <text evidence="3">The sequence shown here is derived from an EMBL/GenBank/DDBJ whole genome shotgun (WGS) entry which is preliminary data.</text>
</comment>
<gene>
    <name evidence="3" type="ORF">NE237_021826</name>
</gene>
<sequence length="191" mass="21935">MHLRKFERDGRENLRSSRAGEEEKRNIRSSWRRRGEEEKIKPSINSRGREHAETNESLEVLQESPAGDEETLFKLRVLGEEETGWEWERKRFARETNEREKRCNWERKRLLPKETSWPRVGCLVLAALLLALAAGVGHVPCTWMWSIASLRCCEPLACGSCCWLVVIELHGVRGIAAGQWHCCLHGGTCAV</sequence>
<keyword evidence="2" id="KW-1133">Transmembrane helix</keyword>
<proteinExistence type="predicted"/>
<feature type="compositionally biased region" description="Basic and acidic residues" evidence="1">
    <location>
        <begin position="33"/>
        <end position="54"/>
    </location>
</feature>
<organism evidence="3 4">
    <name type="scientific">Protea cynaroides</name>
    <dbReference type="NCBI Taxonomy" id="273540"/>
    <lineage>
        <taxon>Eukaryota</taxon>
        <taxon>Viridiplantae</taxon>
        <taxon>Streptophyta</taxon>
        <taxon>Embryophyta</taxon>
        <taxon>Tracheophyta</taxon>
        <taxon>Spermatophyta</taxon>
        <taxon>Magnoliopsida</taxon>
        <taxon>Proteales</taxon>
        <taxon>Proteaceae</taxon>
        <taxon>Protea</taxon>
    </lineage>
</organism>
<feature type="compositionally biased region" description="Basic and acidic residues" evidence="1">
    <location>
        <begin position="1"/>
        <end position="26"/>
    </location>
</feature>
<keyword evidence="2" id="KW-0812">Transmembrane</keyword>
<protein>
    <submittedName>
        <fullName evidence="3">Uncharacterized protein</fullName>
    </submittedName>
</protein>